<protein>
    <recommendedName>
        <fullName evidence="3">Peroxin/Ferlin domain-containing protein</fullName>
    </recommendedName>
</protein>
<dbReference type="Proteomes" id="UP000054107">
    <property type="component" value="Unassembled WGS sequence"/>
</dbReference>
<feature type="compositionally biased region" description="Low complexity" evidence="1">
    <location>
        <begin position="33"/>
        <end position="50"/>
    </location>
</feature>
<dbReference type="EMBL" id="LN731776">
    <property type="protein sequence ID" value="CEP14874.1"/>
    <property type="molecule type" value="Genomic_DNA"/>
</dbReference>
<feature type="transmembrane region" description="Helical" evidence="2">
    <location>
        <begin position="266"/>
        <end position="286"/>
    </location>
</feature>
<dbReference type="SMART" id="SM00693">
    <property type="entry name" value="DysFN"/>
    <property type="match status" value="1"/>
</dbReference>
<dbReference type="Gene3D" id="2.60.120.260">
    <property type="entry name" value="Galactose-binding domain-like"/>
    <property type="match status" value="1"/>
</dbReference>
<accession>A0A0B7NH74</accession>
<evidence type="ECO:0000256" key="1">
    <source>
        <dbReference type="SAM" id="MobiDB-lite"/>
    </source>
</evidence>
<name>A0A0B7NH74_9FUNG</name>
<reference evidence="4 5" key="1">
    <citation type="submission" date="2014-09" db="EMBL/GenBank/DDBJ databases">
        <authorList>
            <person name="Ellenberger Sabrina"/>
        </authorList>
    </citation>
    <scope>NUCLEOTIDE SEQUENCE [LARGE SCALE GENOMIC DNA]</scope>
    <source>
        <strain evidence="4 5">CBS 412.66</strain>
    </source>
</reference>
<evidence type="ECO:0000313" key="5">
    <source>
        <dbReference type="Proteomes" id="UP000054107"/>
    </source>
</evidence>
<dbReference type="AlphaFoldDB" id="A0A0B7NH74"/>
<proteinExistence type="predicted"/>
<feature type="compositionally biased region" description="Low complexity" evidence="1">
    <location>
        <begin position="84"/>
        <end position="96"/>
    </location>
</feature>
<evidence type="ECO:0000313" key="4">
    <source>
        <dbReference type="EMBL" id="CEP14874.1"/>
    </source>
</evidence>
<sequence length="986" mass="113277">MYRPPRRWSPDSLSVTDSEAESLSKYSLHSHTNRNSLNYNTDDNNSNASSSRKRKTSDIILPPPSSLTRSLSSSRIEEPLKSPTFSGTTFNNGNNNDQLLGSQRNKTTLNKSYRKSIKQQLQKHQLQKNSDVDLLSPNATAKAFTRLVARSKAFFYIGTSIHDVYSWKNKANSTLVSLLWICLCLNSRTMLLIPPLLIWLLYSQTGIIHSRQNASQVLLPRFDESTPEYYTNLESMQHAFIFFIRLYDNLAYHLQHVQLNRTTYEVLFASSLCISFIFYYMGKWLFMFTGLMFLLNKTWVGTFIEAILQFLMEVVQTAVDTIQKFKSSKKAAVEKKPIQVSVYENQRWWAGTGYTSQLLRSERSAWSNITGLEPLPSKEEMPPPAHYIWADDDTEWHLDTTGPWTDDVLEINHRWANPRGRLEITKGRAAVIANGHNSDASKALTRRRRCHKEKASIPIGSPSITSRSTKKFAALFIVLFITVYSFTTSSTTQNESVIPPKSIQYNINPLFWAPALSERIGKSAFPKSFFTTKALRENEFNPVSAVILRVTDDDQSIEFAVKSLIKYPFISDIYIHNLVKKRPLTIDSLKLDPKLKESISIEIMESDEDLGSMARFTTCATASRLYCYFQDDAYINNYMDTLYTNFLRFPALIHANAKPSHYENQMKWRFYNKDLKLHTGYADLRYGAFVPRWKVQSFLTQLGKSGLIKDSIRQAEHYFAIWLNQYPWLLSNHPHTSKGDKITDKDIAYPQTLDRHTVSAYTLNPFIFINTIKYNAIRHLQRSLALDQSDAPQDYFERQEEEPSLEYRDVRSSCVNDRCLFMTSMDPFVQPNRVTFDYQNITSILKLENMYENVSIIPSSREWDEYAYQTAVDNDPNTCWNTIKSPKQGDYFGLILVGTSKTSNLVIDTLQTVKHPEKQLSVSVLQSGETWIKCKVADKSVPNSNRISLNLNCPNVKLFRAIKVTFKKDQSKPLEICGISTDNLSV</sequence>
<feature type="region of interest" description="Disordered" evidence="1">
    <location>
        <begin position="1"/>
        <end position="102"/>
    </location>
</feature>
<evidence type="ECO:0000256" key="2">
    <source>
        <dbReference type="SAM" id="Phobius"/>
    </source>
</evidence>
<dbReference type="GO" id="GO:0016020">
    <property type="term" value="C:membrane"/>
    <property type="evidence" value="ECO:0007669"/>
    <property type="project" value="InterPro"/>
</dbReference>
<keyword evidence="2" id="KW-1133">Transmembrane helix</keyword>
<keyword evidence="5" id="KW-1185">Reference proteome</keyword>
<keyword evidence="2" id="KW-0472">Membrane</keyword>
<feature type="domain" description="Peroxin/Ferlin" evidence="3">
    <location>
        <begin position="335"/>
        <end position="399"/>
    </location>
</feature>
<evidence type="ECO:0000259" key="3">
    <source>
        <dbReference type="SMART" id="SM00693"/>
    </source>
</evidence>
<keyword evidence="2" id="KW-0812">Transmembrane</keyword>
<dbReference type="OrthoDB" id="1684102at2759"/>
<gene>
    <name evidence="4" type="primary">PARPA_09064.1 scaffold 35523</name>
</gene>
<dbReference type="InterPro" id="IPR006614">
    <property type="entry name" value="Peroxin/Ferlin"/>
</dbReference>
<organism evidence="4 5">
    <name type="scientific">Parasitella parasitica</name>
    <dbReference type="NCBI Taxonomy" id="35722"/>
    <lineage>
        <taxon>Eukaryota</taxon>
        <taxon>Fungi</taxon>
        <taxon>Fungi incertae sedis</taxon>
        <taxon>Mucoromycota</taxon>
        <taxon>Mucoromycotina</taxon>
        <taxon>Mucoromycetes</taxon>
        <taxon>Mucorales</taxon>
        <taxon>Mucorineae</taxon>
        <taxon>Mucoraceae</taxon>
        <taxon>Parasitella</taxon>
    </lineage>
</organism>